<dbReference type="GO" id="GO:0008725">
    <property type="term" value="F:DNA-3-methyladenine glycosylase activity"/>
    <property type="evidence" value="ECO:0007669"/>
    <property type="project" value="TreeGrafter"/>
</dbReference>
<evidence type="ECO:0000256" key="1">
    <source>
        <dbReference type="ARBA" id="ARBA00010817"/>
    </source>
</evidence>
<dbReference type="EMBL" id="BSYR01000006">
    <property type="protein sequence ID" value="GMI68150.1"/>
    <property type="molecule type" value="Genomic_DNA"/>
</dbReference>
<reference evidence="6" key="1">
    <citation type="submission" date="2023-05" db="EMBL/GenBank/DDBJ databases">
        <title>Genome and transcriptome analyses reveal genes involved in the formation of fine ridges on petal epidermal cells in Hibiscus trionum.</title>
        <authorList>
            <person name="Koshimizu S."/>
            <person name="Masuda S."/>
            <person name="Ishii T."/>
            <person name="Shirasu K."/>
            <person name="Hoshino A."/>
            <person name="Arita M."/>
        </authorList>
    </citation>
    <scope>NUCLEOTIDE SEQUENCE</scope>
    <source>
        <strain evidence="6">Hamamatsu line</strain>
    </source>
</reference>
<evidence type="ECO:0000259" key="5">
    <source>
        <dbReference type="SMART" id="SM00478"/>
    </source>
</evidence>
<protein>
    <recommendedName>
        <fullName evidence="5">HhH-GPD domain-containing protein</fullName>
    </recommendedName>
</protein>
<proteinExistence type="inferred from homology"/>
<keyword evidence="3" id="KW-0234">DNA repair</keyword>
<evidence type="ECO:0000256" key="4">
    <source>
        <dbReference type="SAM" id="MobiDB-lite"/>
    </source>
</evidence>
<evidence type="ECO:0000313" key="7">
    <source>
        <dbReference type="Proteomes" id="UP001165190"/>
    </source>
</evidence>
<evidence type="ECO:0000256" key="3">
    <source>
        <dbReference type="ARBA" id="ARBA00023204"/>
    </source>
</evidence>
<dbReference type="SMART" id="SM00478">
    <property type="entry name" value="ENDO3c"/>
    <property type="match status" value="1"/>
</dbReference>
<name>A0A9W7LM06_HIBTR</name>
<dbReference type="InterPro" id="IPR003265">
    <property type="entry name" value="HhH-GPD_domain"/>
</dbReference>
<dbReference type="GO" id="GO:0005634">
    <property type="term" value="C:nucleus"/>
    <property type="evidence" value="ECO:0007669"/>
    <property type="project" value="TreeGrafter"/>
</dbReference>
<accession>A0A9W7LM06</accession>
<dbReference type="GO" id="GO:0006307">
    <property type="term" value="P:DNA alkylation repair"/>
    <property type="evidence" value="ECO:0007669"/>
    <property type="project" value="TreeGrafter"/>
</dbReference>
<comment type="similarity">
    <text evidence="1">Belongs to the alkylbase DNA glycosidase AlkA family.</text>
</comment>
<evidence type="ECO:0000313" key="6">
    <source>
        <dbReference type="EMBL" id="GMI68150.1"/>
    </source>
</evidence>
<dbReference type="FunFam" id="1.10.340.30:FF:000004">
    <property type="entry name" value="DNA-3-methyladenine glycosylase II"/>
    <property type="match status" value="1"/>
</dbReference>
<dbReference type="AlphaFoldDB" id="A0A9W7LM06"/>
<dbReference type="CDD" id="cd00056">
    <property type="entry name" value="ENDO3c"/>
    <property type="match status" value="1"/>
</dbReference>
<dbReference type="Proteomes" id="UP001165190">
    <property type="component" value="Unassembled WGS sequence"/>
</dbReference>
<feature type="domain" description="HhH-GPD" evidence="5">
    <location>
        <begin position="111"/>
        <end position="266"/>
    </location>
</feature>
<dbReference type="GO" id="GO:0043916">
    <property type="term" value="F:DNA-7-methylguanine glycosylase activity"/>
    <property type="evidence" value="ECO:0007669"/>
    <property type="project" value="TreeGrafter"/>
</dbReference>
<dbReference type="GO" id="GO:0006285">
    <property type="term" value="P:base-excision repair, AP site formation"/>
    <property type="evidence" value="ECO:0007669"/>
    <property type="project" value="TreeGrafter"/>
</dbReference>
<keyword evidence="2" id="KW-0227">DNA damage</keyword>
<dbReference type="Pfam" id="PF00730">
    <property type="entry name" value="HhH-GPD"/>
    <property type="match status" value="1"/>
</dbReference>
<comment type="caution">
    <text evidence="6">The sequence shown here is derived from an EMBL/GenBank/DDBJ whole genome shotgun (WGS) entry which is preliminary data.</text>
</comment>
<dbReference type="Gene3D" id="1.10.340.30">
    <property type="entry name" value="Hypothetical protein, domain 2"/>
    <property type="match status" value="1"/>
</dbReference>
<dbReference type="GO" id="GO:0032131">
    <property type="term" value="F:alkylated DNA binding"/>
    <property type="evidence" value="ECO:0007669"/>
    <property type="project" value="TreeGrafter"/>
</dbReference>
<dbReference type="PANTHER" id="PTHR43003">
    <property type="entry name" value="DNA-3-METHYLADENINE GLYCOSYLASE"/>
    <property type="match status" value="1"/>
</dbReference>
<dbReference type="Gene3D" id="1.10.1670.40">
    <property type="match status" value="1"/>
</dbReference>
<dbReference type="InterPro" id="IPR011257">
    <property type="entry name" value="DNA_glycosylase"/>
</dbReference>
<dbReference type="FunFam" id="1.10.1670.40:FF:000001">
    <property type="entry name" value="Probable DNA-3-methyladenine glycosylase 2"/>
    <property type="match status" value="1"/>
</dbReference>
<dbReference type="GO" id="GO:0032993">
    <property type="term" value="C:protein-DNA complex"/>
    <property type="evidence" value="ECO:0007669"/>
    <property type="project" value="TreeGrafter"/>
</dbReference>
<dbReference type="SUPFAM" id="SSF48150">
    <property type="entry name" value="DNA-glycosylase"/>
    <property type="match status" value="1"/>
</dbReference>
<dbReference type="InterPro" id="IPR051912">
    <property type="entry name" value="Alkylbase_DNA_Glycosylase/TA"/>
</dbReference>
<dbReference type="PANTHER" id="PTHR43003:SF8">
    <property type="entry name" value="HHH-GPD DOMAIN-CONTAINING PROTEIN"/>
    <property type="match status" value="1"/>
</dbReference>
<evidence type="ECO:0000256" key="2">
    <source>
        <dbReference type="ARBA" id="ARBA00022763"/>
    </source>
</evidence>
<organism evidence="6 7">
    <name type="scientific">Hibiscus trionum</name>
    <name type="common">Flower of an hour</name>
    <dbReference type="NCBI Taxonomy" id="183268"/>
    <lineage>
        <taxon>Eukaryota</taxon>
        <taxon>Viridiplantae</taxon>
        <taxon>Streptophyta</taxon>
        <taxon>Embryophyta</taxon>
        <taxon>Tracheophyta</taxon>
        <taxon>Spermatophyta</taxon>
        <taxon>Magnoliopsida</taxon>
        <taxon>eudicotyledons</taxon>
        <taxon>Gunneridae</taxon>
        <taxon>Pentapetalae</taxon>
        <taxon>rosids</taxon>
        <taxon>malvids</taxon>
        <taxon>Malvales</taxon>
        <taxon>Malvaceae</taxon>
        <taxon>Malvoideae</taxon>
        <taxon>Hibiscus</taxon>
    </lineage>
</organism>
<gene>
    <name evidence="6" type="ORF">HRI_000484300</name>
</gene>
<dbReference type="OrthoDB" id="415889at2759"/>
<feature type="region of interest" description="Disordered" evidence="4">
    <location>
        <begin position="1"/>
        <end position="31"/>
    </location>
</feature>
<sequence length="286" mass="31540">MNNPPPQTTVISTRSTVKKLRENPSTSSKIPFQSRKIRKLASHAAVDDPTESPQTSVIKIPKSLSTKPEIDTALSHLRSTDPLLAALISTHPPPKLSPCNSPFLSLSKSIIFQQLATKAANSIYTRFVSLCGNESDVVPTTVLSLTPEKLREVGVSARKASYLHDLSDKFSTGFLSDTSIITMDDDTLFQMLTSVKGIGPWSVHMFMIFSLHRPDVLPVGDLGVRKGVQSLYGLKELPKPLQMEQICEKWRPYRSVGSWYMWRLVEAKSKANGKAPSVEDDQSGGF</sequence>
<keyword evidence="7" id="KW-1185">Reference proteome</keyword>